<protein>
    <submittedName>
        <fullName evidence="1">Uncharacterized protein</fullName>
    </submittedName>
</protein>
<evidence type="ECO:0000313" key="2">
    <source>
        <dbReference type="Proteomes" id="UP000012101"/>
    </source>
</evidence>
<dbReference type="Proteomes" id="UP000012101">
    <property type="component" value="Unassembled WGS sequence"/>
</dbReference>
<gene>
    <name evidence="1" type="ORF">LEP1GSC038_1137</name>
</gene>
<evidence type="ECO:0000313" key="1">
    <source>
        <dbReference type="EMBL" id="EMM70613.1"/>
    </source>
</evidence>
<dbReference type="AlphaFoldDB" id="M6FCT9"/>
<name>M6FCT9_9LEPT</name>
<comment type="caution">
    <text evidence="1">The sequence shown here is derived from an EMBL/GenBank/DDBJ whole genome shotgun (WGS) entry which is preliminary data.</text>
</comment>
<sequence length="42" mass="4836">MKVGTQKRISNYVIFELNEKREGSLKESNVSLAKRGVESFDF</sequence>
<dbReference type="EMBL" id="AFJM02000074">
    <property type="protein sequence ID" value="EMM70613.1"/>
    <property type="molecule type" value="Genomic_DNA"/>
</dbReference>
<reference evidence="1 2" key="1">
    <citation type="submission" date="2013-01" db="EMBL/GenBank/DDBJ databases">
        <authorList>
            <person name="Harkins D.M."/>
            <person name="Durkin A.S."/>
            <person name="Brinkac L.M."/>
            <person name="Haft D.H."/>
            <person name="Selengut J.D."/>
            <person name="Sanka R."/>
            <person name="DePew J."/>
            <person name="Purushe J."/>
            <person name="Hospenthal D.R."/>
            <person name="Murray C.K."/>
            <person name="Pimentel G."/>
            <person name="Wasfy M."/>
            <person name="Vinetz J.M."/>
            <person name="Sutton G.G."/>
            <person name="Nierman W.C."/>
            <person name="Fouts D.E."/>
        </authorList>
    </citation>
    <scope>NUCLEOTIDE SEQUENCE [LARGE SCALE GENOMIC DNA]</scope>
    <source>
        <strain evidence="1 2">2006001855</strain>
    </source>
</reference>
<proteinExistence type="predicted"/>
<organism evidence="1 2">
    <name type="scientific">Leptospira weilii str. 2006001855</name>
    <dbReference type="NCBI Taxonomy" id="996804"/>
    <lineage>
        <taxon>Bacteria</taxon>
        <taxon>Pseudomonadati</taxon>
        <taxon>Spirochaetota</taxon>
        <taxon>Spirochaetia</taxon>
        <taxon>Leptospirales</taxon>
        <taxon>Leptospiraceae</taxon>
        <taxon>Leptospira</taxon>
    </lineage>
</organism>
<accession>M6FCT9</accession>